<dbReference type="AlphaFoldDB" id="A0A699RAX1"/>
<name>A0A699RAX1_TANCI</name>
<feature type="non-terminal residue" evidence="1">
    <location>
        <position position="1"/>
    </location>
</feature>
<sequence length="54" mass="5803">EGALPLSTIGDARVFGTAARASKQGFDTTKFITLRSSSTLCQEKGRIDANMNRL</sequence>
<gene>
    <name evidence="1" type="ORF">Tci_854498</name>
</gene>
<evidence type="ECO:0000313" key="1">
    <source>
        <dbReference type="EMBL" id="GFC82528.1"/>
    </source>
</evidence>
<accession>A0A699RAX1</accession>
<proteinExistence type="predicted"/>
<reference evidence="1" key="1">
    <citation type="journal article" date="2019" name="Sci. Rep.">
        <title>Draft genome of Tanacetum cinerariifolium, the natural source of mosquito coil.</title>
        <authorList>
            <person name="Yamashiro T."/>
            <person name="Shiraishi A."/>
            <person name="Satake H."/>
            <person name="Nakayama K."/>
        </authorList>
    </citation>
    <scope>NUCLEOTIDE SEQUENCE</scope>
</reference>
<protein>
    <submittedName>
        <fullName evidence="1">Uncharacterized protein</fullName>
    </submittedName>
</protein>
<comment type="caution">
    <text evidence="1">The sequence shown here is derived from an EMBL/GenBank/DDBJ whole genome shotgun (WGS) entry which is preliminary data.</text>
</comment>
<organism evidence="1">
    <name type="scientific">Tanacetum cinerariifolium</name>
    <name type="common">Dalmatian daisy</name>
    <name type="synonym">Chrysanthemum cinerariifolium</name>
    <dbReference type="NCBI Taxonomy" id="118510"/>
    <lineage>
        <taxon>Eukaryota</taxon>
        <taxon>Viridiplantae</taxon>
        <taxon>Streptophyta</taxon>
        <taxon>Embryophyta</taxon>
        <taxon>Tracheophyta</taxon>
        <taxon>Spermatophyta</taxon>
        <taxon>Magnoliopsida</taxon>
        <taxon>eudicotyledons</taxon>
        <taxon>Gunneridae</taxon>
        <taxon>Pentapetalae</taxon>
        <taxon>asterids</taxon>
        <taxon>campanulids</taxon>
        <taxon>Asterales</taxon>
        <taxon>Asteraceae</taxon>
        <taxon>Asteroideae</taxon>
        <taxon>Anthemideae</taxon>
        <taxon>Anthemidinae</taxon>
        <taxon>Tanacetum</taxon>
    </lineage>
</organism>
<dbReference type="EMBL" id="BKCJ011084971">
    <property type="protein sequence ID" value="GFC82528.1"/>
    <property type="molecule type" value="Genomic_DNA"/>
</dbReference>